<dbReference type="PROSITE" id="PS50035">
    <property type="entry name" value="PLD"/>
    <property type="match status" value="1"/>
</dbReference>
<name>A0A3M6I3D7_PSEAJ</name>
<protein>
    <recommendedName>
        <fullName evidence="1">PLD phosphodiesterase domain-containing protein</fullName>
    </recommendedName>
</protein>
<dbReference type="EMBL" id="RBVA01000079">
    <property type="protein sequence ID" value="RMW11675.1"/>
    <property type="molecule type" value="Genomic_DNA"/>
</dbReference>
<evidence type="ECO:0000259" key="1">
    <source>
        <dbReference type="PROSITE" id="PS50035"/>
    </source>
</evidence>
<proteinExistence type="predicted"/>
<comment type="caution">
    <text evidence="2">The sequence shown here is derived from an EMBL/GenBank/DDBJ whole genome shotgun (WGS) entry which is preliminary data.</text>
</comment>
<dbReference type="GO" id="GO:0006793">
    <property type="term" value="P:phosphorus metabolic process"/>
    <property type="evidence" value="ECO:0007669"/>
    <property type="project" value="UniProtKB-ARBA"/>
</dbReference>
<organism evidence="2 3">
    <name type="scientific">Pseudomonas amygdali pv. tabaci</name>
    <name type="common">Pseudomonas syringae pv. tabaci</name>
    <dbReference type="NCBI Taxonomy" id="322"/>
    <lineage>
        <taxon>Bacteria</taxon>
        <taxon>Pseudomonadati</taxon>
        <taxon>Pseudomonadota</taxon>
        <taxon>Gammaproteobacteria</taxon>
        <taxon>Pseudomonadales</taxon>
        <taxon>Pseudomonadaceae</taxon>
        <taxon>Pseudomonas</taxon>
        <taxon>Pseudomonas amygdali</taxon>
    </lineage>
</organism>
<reference evidence="2 3" key="1">
    <citation type="submission" date="2018-08" db="EMBL/GenBank/DDBJ databases">
        <title>Recombination of ecologically and evolutionarily significant loci maintains genetic cohesion in the Pseudomonas syringae species complex.</title>
        <authorList>
            <person name="Dillon M."/>
            <person name="Thakur S."/>
            <person name="Almeida R.N.D."/>
            <person name="Weir B.S."/>
            <person name="Guttman D.S."/>
        </authorList>
    </citation>
    <scope>NUCLEOTIDE SEQUENCE [LARGE SCALE GENOMIC DNA]</scope>
    <source>
        <strain evidence="2 3">ICMP 4525</strain>
    </source>
</reference>
<dbReference type="Pfam" id="PF13091">
    <property type="entry name" value="PLDc_2"/>
    <property type="match status" value="1"/>
</dbReference>
<dbReference type="AlphaFoldDB" id="A0A3M6I3D7"/>
<gene>
    <name evidence="2" type="ORF">ALP03_02500</name>
</gene>
<dbReference type="GO" id="GO:0003824">
    <property type="term" value="F:catalytic activity"/>
    <property type="evidence" value="ECO:0007669"/>
    <property type="project" value="InterPro"/>
</dbReference>
<dbReference type="CDD" id="cd09133">
    <property type="entry name" value="PLDc_unchar5"/>
    <property type="match status" value="1"/>
</dbReference>
<sequence length="612" mass="68517">MNLRPIIYVKVPFYFGQQKFKILKGQRWGAIDHLLLQEIVSAPQSAQQLSMLSKMPKRLIIEILIPLMRVGWLELIKGDSYYLFQATLRGKAVATLEELPLEKEPIISTRQYIIDPCTGQCYRTGHRQQNFQIYSDKRVQEIIKSKGDVVVSMDFEKVRKGINYSDIFDCVSEKDEQVIGFDDSGFGKFNKESIKYALVAVDDSDRVSNLPGETSRELVDQIIKAAHKKYEAINLLGQERLGQKNSLLTYAGSSVEAFCAPHEVLMEEFKLILGASEHREHFFNLMRVAKTRLVIHSTFINPDNLSDILPILISAARRSVRVDILWGQVEPDDGTNLVSYQRTRDSLSSLIDAAKSDGLDTLINIHLDPTRSHSKFVICDDDSGEFSVTLGSCNWLSSGFNRFEASVQVSNKLIVSEMLVVASSLAQGAVRVSNDFSKELAVLANRLRSGAINIPVGTNTAHRIKMQIILKNHHYDLVRKARDEACSDIFVCSHRFSHVAERPVIAPLTTSIKYNSQVQANIFYGRSSGGMRDSELKLLSAELKSVGVNVDKIVRPTIHAKILAWDNDDVVITSLNWLSASANGDNYDEIGVYISGGDVAKIVKRAFEQCAQ</sequence>
<evidence type="ECO:0000313" key="2">
    <source>
        <dbReference type="EMBL" id="RMW11675.1"/>
    </source>
</evidence>
<accession>A0A3M6I3D7</accession>
<dbReference type="SUPFAM" id="SSF56024">
    <property type="entry name" value="Phospholipase D/nuclease"/>
    <property type="match status" value="2"/>
</dbReference>
<dbReference type="Proteomes" id="UP000271531">
    <property type="component" value="Unassembled WGS sequence"/>
</dbReference>
<dbReference type="RefSeq" id="WP_117139663.1">
    <property type="nucleotide sequence ID" value="NZ_QPCR01000004.1"/>
</dbReference>
<evidence type="ECO:0000313" key="3">
    <source>
        <dbReference type="Proteomes" id="UP000271531"/>
    </source>
</evidence>
<feature type="domain" description="PLD phosphodiesterase" evidence="1">
    <location>
        <begin position="368"/>
        <end position="399"/>
    </location>
</feature>
<dbReference type="InterPro" id="IPR025202">
    <property type="entry name" value="PLD-like_dom"/>
</dbReference>
<dbReference type="InterPro" id="IPR001736">
    <property type="entry name" value="PLipase_D/transphosphatidylase"/>
</dbReference>
<dbReference type="Gene3D" id="3.30.870.10">
    <property type="entry name" value="Endonuclease Chain A"/>
    <property type="match status" value="2"/>
</dbReference>